<dbReference type="Pfam" id="PF00083">
    <property type="entry name" value="Sugar_tr"/>
    <property type="match status" value="1"/>
</dbReference>
<comment type="caution">
    <text evidence="10">The sequence shown here is derived from an EMBL/GenBank/DDBJ whole genome shotgun (WGS) entry which is preliminary data.</text>
</comment>
<evidence type="ECO:0000313" key="10">
    <source>
        <dbReference type="EMBL" id="MEY8042212.1"/>
    </source>
</evidence>
<feature type="transmembrane region" description="Helical" evidence="8">
    <location>
        <begin position="183"/>
        <end position="202"/>
    </location>
</feature>
<feature type="transmembrane region" description="Helical" evidence="8">
    <location>
        <begin position="300"/>
        <end position="322"/>
    </location>
</feature>
<dbReference type="InterPro" id="IPR020846">
    <property type="entry name" value="MFS_dom"/>
</dbReference>
<dbReference type="Proteomes" id="UP001564626">
    <property type="component" value="Unassembled WGS sequence"/>
</dbReference>
<accession>A0ABV4CM92</accession>
<protein>
    <submittedName>
        <fullName evidence="10">Sugar porter family MFS transporter</fullName>
    </submittedName>
</protein>
<dbReference type="InterPro" id="IPR050814">
    <property type="entry name" value="Myo-inositol_Transporter"/>
</dbReference>
<dbReference type="InterPro" id="IPR036259">
    <property type="entry name" value="MFS_trans_sf"/>
</dbReference>
<dbReference type="PANTHER" id="PTHR48020">
    <property type="entry name" value="PROTON MYO-INOSITOL COTRANSPORTER"/>
    <property type="match status" value="1"/>
</dbReference>
<comment type="subcellular location">
    <subcellularLocation>
        <location evidence="1">Cell membrane</location>
        <topology evidence="1">Multi-pass membrane protein</topology>
    </subcellularLocation>
</comment>
<feature type="transmembrane region" description="Helical" evidence="8">
    <location>
        <begin position="362"/>
        <end position="384"/>
    </location>
</feature>
<dbReference type="NCBIfam" id="TIGR00879">
    <property type="entry name" value="SP"/>
    <property type="match status" value="1"/>
</dbReference>
<reference evidence="10 11" key="1">
    <citation type="submission" date="2024-08" db="EMBL/GenBank/DDBJ databases">
        <title>Genome mining of Saccharopolyspora cebuensis PGLac3 from Nigerian medicinal plant.</title>
        <authorList>
            <person name="Ezeobiora C.E."/>
            <person name="Igbokwe N.H."/>
            <person name="Amin D.H."/>
            <person name="Mendie U.E."/>
        </authorList>
    </citation>
    <scope>NUCLEOTIDE SEQUENCE [LARGE SCALE GENOMIC DNA]</scope>
    <source>
        <strain evidence="10 11">PGLac3</strain>
    </source>
</reference>
<keyword evidence="5 8" id="KW-1133">Transmembrane helix</keyword>
<evidence type="ECO:0000256" key="5">
    <source>
        <dbReference type="ARBA" id="ARBA00022989"/>
    </source>
</evidence>
<dbReference type="PROSITE" id="PS50850">
    <property type="entry name" value="MFS"/>
    <property type="match status" value="1"/>
</dbReference>
<feature type="transmembrane region" description="Helical" evidence="8">
    <location>
        <begin position="65"/>
        <end position="86"/>
    </location>
</feature>
<feature type="transmembrane region" description="Helical" evidence="8">
    <location>
        <begin position="266"/>
        <end position="288"/>
    </location>
</feature>
<feature type="transmembrane region" description="Helical" evidence="8">
    <location>
        <begin position="119"/>
        <end position="140"/>
    </location>
</feature>
<proteinExistence type="inferred from homology"/>
<dbReference type="EMBL" id="JBGEHV010000051">
    <property type="protein sequence ID" value="MEY8042212.1"/>
    <property type="molecule type" value="Genomic_DNA"/>
</dbReference>
<evidence type="ECO:0000313" key="11">
    <source>
        <dbReference type="Proteomes" id="UP001564626"/>
    </source>
</evidence>
<dbReference type="Gene3D" id="1.20.1250.20">
    <property type="entry name" value="MFS general substrate transporter like domains"/>
    <property type="match status" value="1"/>
</dbReference>
<keyword evidence="3 7" id="KW-0813">Transport</keyword>
<dbReference type="InterPro" id="IPR003663">
    <property type="entry name" value="Sugar/inositol_transpt"/>
</dbReference>
<evidence type="ECO:0000256" key="3">
    <source>
        <dbReference type="ARBA" id="ARBA00022448"/>
    </source>
</evidence>
<dbReference type="SUPFAM" id="SSF103473">
    <property type="entry name" value="MFS general substrate transporter"/>
    <property type="match status" value="1"/>
</dbReference>
<dbReference type="PANTHER" id="PTHR48020:SF12">
    <property type="entry name" value="PROTON MYO-INOSITOL COTRANSPORTER"/>
    <property type="match status" value="1"/>
</dbReference>
<dbReference type="PROSITE" id="PS00217">
    <property type="entry name" value="SUGAR_TRANSPORT_2"/>
    <property type="match status" value="1"/>
</dbReference>
<dbReference type="PRINTS" id="PR00171">
    <property type="entry name" value="SUGRTRNSPORT"/>
</dbReference>
<evidence type="ECO:0000256" key="8">
    <source>
        <dbReference type="SAM" id="Phobius"/>
    </source>
</evidence>
<comment type="similarity">
    <text evidence="2 7">Belongs to the major facilitator superfamily. Sugar transporter (TC 2.A.1.1) family.</text>
</comment>
<dbReference type="InterPro" id="IPR005829">
    <property type="entry name" value="Sugar_transporter_CS"/>
</dbReference>
<feature type="domain" description="Major facilitator superfamily (MFS) profile" evidence="9">
    <location>
        <begin position="28"/>
        <end position="450"/>
    </location>
</feature>
<keyword evidence="11" id="KW-1185">Reference proteome</keyword>
<evidence type="ECO:0000256" key="2">
    <source>
        <dbReference type="ARBA" id="ARBA00010992"/>
    </source>
</evidence>
<evidence type="ECO:0000256" key="1">
    <source>
        <dbReference type="ARBA" id="ARBA00004651"/>
    </source>
</evidence>
<organism evidence="10 11">
    <name type="scientific">Saccharopolyspora cebuensis</name>
    <dbReference type="NCBI Taxonomy" id="418759"/>
    <lineage>
        <taxon>Bacteria</taxon>
        <taxon>Bacillati</taxon>
        <taxon>Actinomycetota</taxon>
        <taxon>Actinomycetes</taxon>
        <taxon>Pseudonocardiales</taxon>
        <taxon>Pseudonocardiaceae</taxon>
        <taxon>Saccharopolyspora</taxon>
    </lineage>
</organism>
<keyword evidence="4 8" id="KW-0812">Transmembrane</keyword>
<evidence type="ECO:0000259" key="9">
    <source>
        <dbReference type="PROSITE" id="PS50850"/>
    </source>
</evidence>
<sequence length="474" mass="50196">MQAFSSEPGTEGPLRAVPGPATRTVWIWASTIAVGGFLFGFDTGVISGALLFIKREFGLTAFEQGSVVSVLLLGAMAGALAAGWLADRLGRRAALGVEGLVFLLGTALAVTATGYWTLVLGRVVLGVAVGAASATVPAYLSEIAPKRIRGRLLTLNQLMITSGILAAYLVNLAFSAGGRWREMIGVGALPALVLLAGAAFWLPETPAWLIARGRVDKARAVLRSIAHPEEVDDLVHRYRSGGRPGPDADPGRSGWRVLLAASVRPALVVGLLLAAVQQFGGINTIIYYAPTVIEGTGISAGNSIFCSVFIGVINLVMTLVAIRFIDTRGRRRLLLVSLAGMTISLVLLGLSFVLVLDPALSLVFMVLYIAAYSAGLGPVFWVLIGEVFPPHARAVGSAASTTVNWLANFVVSLTFLTVVNSVGTGQTFWLFAVVCAFALWFVARYVPETGGREFDEVDTALAERFGRRRPQRTA</sequence>
<evidence type="ECO:0000256" key="6">
    <source>
        <dbReference type="ARBA" id="ARBA00023136"/>
    </source>
</evidence>
<gene>
    <name evidence="10" type="ORF">AB8O55_22595</name>
</gene>
<dbReference type="PROSITE" id="PS00216">
    <property type="entry name" value="SUGAR_TRANSPORT_1"/>
    <property type="match status" value="1"/>
</dbReference>
<feature type="transmembrane region" description="Helical" evidence="8">
    <location>
        <begin position="152"/>
        <end position="171"/>
    </location>
</feature>
<name>A0ABV4CM92_9PSEU</name>
<feature type="transmembrane region" description="Helical" evidence="8">
    <location>
        <begin position="334"/>
        <end position="356"/>
    </location>
</feature>
<evidence type="ECO:0000256" key="7">
    <source>
        <dbReference type="RuleBase" id="RU003346"/>
    </source>
</evidence>
<feature type="transmembrane region" description="Helical" evidence="8">
    <location>
        <begin position="428"/>
        <end position="446"/>
    </location>
</feature>
<feature type="transmembrane region" description="Helical" evidence="8">
    <location>
        <begin position="25"/>
        <end position="53"/>
    </location>
</feature>
<dbReference type="InterPro" id="IPR005828">
    <property type="entry name" value="MFS_sugar_transport-like"/>
</dbReference>
<dbReference type="RefSeq" id="WP_369775335.1">
    <property type="nucleotide sequence ID" value="NZ_JBGEHV010000051.1"/>
</dbReference>
<feature type="transmembrane region" description="Helical" evidence="8">
    <location>
        <begin position="405"/>
        <end position="422"/>
    </location>
</feature>
<evidence type="ECO:0000256" key="4">
    <source>
        <dbReference type="ARBA" id="ARBA00022692"/>
    </source>
</evidence>
<feature type="transmembrane region" description="Helical" evidence="8">
    <location>
        <begin position="93"/>
        <end position="113"/>
    </location>
</feature>
<keyword evidence="6 8" id="KW-0472">Membrane</keyword>